<reference evidence="1" key="1">
    <citation type="submission" date="2022-06" db="EMBL/GenBank/DDBJ databases">
        <title>Sequencing the genomes of 1000 actinobacteria strains.</title>
        <authorList>
            <person name="Klenk H.-P."/>
        </authorList>
    </citation>
    <scope>NUCLEOTIDE SEQUENCE</scope>
    <source>
        <strain evidence="1">DSM 46694</strain>
    </source>
</reference>
<dbReference type="EMBL" id="JAMZEB010000002">
    <property type="protein sequence ID" value="MCP2357094.1"/>
    <property type="molecule type" value="Genomic_DNA"/>
</dbReference>
<evidence type="ECO:0000313" key="2">
    <source>
        <dbReference type="Proteomes" id="UP001139648"/>
    </source>
</evidence>
<keyword evidence="2" id="KW-1185">Reference proteome</keyword>
<organism evidence="1 2">
    <name type="scientific">Nonomuraea thailandensis</name>
    <dbReference type="NCBI Taxonomy" id="1188745"/>
    <lineage>
        <taxon>Bacteria</taxon>
        <taxon>Bacillati</taxon>
        <taxon>Actinomycetota</taxon>
        <taxon>Actinomycetes</taxon>
        <taxon>Streptosporangiales</taxon>
        <taxon>Streptosporangiaceae</taxon>
        <taxon>Nonomuraea</taxon>
    </lineage>
</organism>
<accession>A0A9X2GGJ7</accession>
<dbReference type="Proteomes" id="UP001139648">
    <property type="component" value="Unassembled WGS sequence"/>
</dbReference>
<gene>
    <name evidence="1" type="ORF">HD597_004114</name>
</gene>
<dbReference type="AlphaFoldDB" id="A0A9X2GGJ7"/>
<comment type="caution">
    <text evidence="1">The sequence shown here is derived from an EMBL/GenBank/DDBJ whole genome shotgun (WGS) entry which is preliminary data.</text>
</comment>
<proteinExistence type="predicted"/>
<protein>
    <submittedName>
        <fullName evidence="1">Uncharacterized protein</fullName>
    </submittedName>
</protein>
<evidence type="ECO:0000313" key="1">
    <source>
        <dbReference type="EMBL" id="MCP2357094.1"/>
    </source>
</evidence>
<name>A0A9X2GGJ7_9ACTN</name>
<sequence length="32" mass="3286">MPAHMVGDSLELLATEVAPTLRKELGLPAGPA</sequence>